<accession>A0ABS6NAM1</accession>
<evidence type="ECO:0000256" key="2">
    <source>
        <dbReference type="ARBA" id="ARBA00022777"/>
    </source>
</evidence>
<dbReference type="InterPro" id="IPR050201">
    <property type="entry name" value="Bacterial_glucokinase"/>
</dbReference>
<proteinExistence type="inferred from homology"/>
<comment type="similarity">
    <text evidence="3">Belongs to the bacterial glucokinase family.</text>
</comment>
<dbReference type="Proteomes" id="UP001166293">
    <property type="component" value="Unassembled WGS sequence"/>
</dbReference>
<evidence type="ECO:0000313" key="5">
    <source>
        <dbReference type="Proteomes" id="UP001166293"/>
    </source>
</evidence>
<dbReference type="PANTHER" id="PTHR47690">
    <property type="entry name" value="GLUCOKINASE"/>
    <property type="match status" value="1"/>
</dbReference>
<dbReference type="RefSeq" id="WP_217779401.1">
    <property type="nucleotide sequence ID" value="NZ_JAHRWL010000002.1"/>
</dbReference>
<keyword evidence="5" id="KW-1185">Reference proteome</keyword>
<reference evidence="4" key="1">
    <citation type="submission" date="2021-06" db="EMBL/GenBank/DDBJ databases">
        <title>Thalassococcus sp. CAU 1522 isolated from sea sand, Republic of Korea.</title>
        <authorList>
            <person name="Kim W."/>
        </authorList>
    </citation>
    <scope>NUCLEOTIDE SEQUENCE</scope>
    <source>
        <strain evidence="4">CAU 1522</strain>
    </source>
</reference>
<dbReference type="PANTHER" id="PTHR47690:SF1">
    <property type="entry name" value="GLUCOKINASE"/>
    <property type="match status" value="1"/>
</dbReference>
<keyword evidence="2" id="KW-0418">Kinase</keyword>
<comment type="caution">
    <text evidence="4">The sequence shown here is derived from an EMBL/GenBank/DDBJ whole genome shotgun (WGS) entry which is preliminary data.</text>
</comment>
<evidence type="ECO:0000256" key="1">
    <source>
        <dbReference type="ARBA" id="ARBA00022679"/>
    </source>
</evidence>
<sequence length="322" mass="33798">MADMSSLIAVVADIGGTNTRVAISRGRVVDTGSIRRYRNADHDGIASVLRMYLAETGAAPQAASVAMAGPVRDSRGTLTNLDWTIDREVVRSASKAGHVAVLNDLQAQGHALAHLGAGATEVLLPGLPASLQAAKLVVGVGTGMNVAPVFRLNGQTLVPPSEAGHITLPLQSQDELRLKDFIAAQHGQPGVEDILSGRGFERVYAWLCAERGGTPKDAGAIMDTLDSDLLAGEAVSIFTRMLGRVAGNLALIMLPFGGIYLCGGVTRHFAPHLLRAGFAEAFRDKGRFAEFMGQFPVHVVTDDFAALTGCAAHLVETLEQGA</sequence>
<dbReference type="EMBL" id="JAHRWL010000002">
    <property type="protein sequence ID" value="MBV2361062.1"/>
    <property type="molecule type" value="Genomic_DNA"/>
</dbReference>
<organism evidence="4 5">
    <name type="scientific">Thalassococcus arenae</name>
    <dbReference type="NCBI Taxonomy" id="2851652"/>
    <lineage>
        <taxon>Bacteria</taxon>
        <taxon>Pseudomonadati</taxon>
        <taxon>Pseudomonadota</taxon>
        <taxon>Alphaproteobacteria</taxon>
        <taxon>Rhodobacterales</taxon>
        <taxon>Roseobacteraceae</taxon>
        <taxon>Thalassococcus</taxon>
    </lineage>
</organism>
<evidence type="ECO:0000313" key="4">
    <source>
        <dbReference type="EMBL" id="MBV2361062.1"/>
    </source>
</evidence>
<evidence type="ECO:0000256" key="3">
    <source>
        <dbReference type="RuleBase" id="RU004046"/>
    </source>
</evidence>
<name>A0ABS6NAM1_9RHOB</name>
<keyword evidence="1" id="KW-0808">Transferase</keyword>
<dbReference type="CDD" id="cd24008">
    <property type="entry name" value="ASKHA_NBD_GLK"/>
    <property type="match status" value="1"/>
</dbReference>
<protein>
    <submittedName>
        <fullName evidence="4">Glucokinase</fullName>
    </submittedName>
</protein>
<gene>
    <name evidence="4" type="ORF">KUH32_14955</name>
</gene>
<dbReference type="Pfam" id="PF02685">
    <property type="entry name" value="Glucokinase"/>
    <property type="match status" value="1"/>
</dbReference>
<dbReference type="InterPro" id="IPR003836">
    <property type="entry name" value="Glucokinase"/>
</dbReference>